<evidence type="ECO:0000313" key="4">
    <source>
        <dbReference type="EMBL" id="MCI0125832.1"/>
    </source>
</evidence>
<dbReference type="GO" id="GO:0016757">
    <property type="term" value="F:glycosyltransferase activity"/>
    <property type="evidence" value="ECO:0007669"/>
    <property type="project" value="UniProtKB-KW"/>
</dbReference>
<organism evidence="4 5">
    <name type="scientific">Paradevosia shaoguanensis</name>
    <dbReference type="NCBI Taxonomy" id="1335043"/>
    <lineage>
        <taxon>Bacteria</taxon>
        <taxon>Pseudomonadati</taxon>
        <taxon>Pseudomonadota</taxon>
        <taxon>Alphaproteobacteria</taxon>
        <taxon>Hyphomicrobiales</taxon>
        <taxon>Devosiaceae</taxon>
        <taxon>Paradevosia</taxon>
    </lineage>
</organism>
<dbReference type="Gene3D" id="3.40.50.2000">
    <property type="entry name" value="Glycogen Phosphorylase B"/>
    <property type="match status" value="2"/>
</dbReference>
<dbReference type="Proteomes" id="UP001156140">
    <property type="component" value="Unassembled WGS sequence"/>
</dbReference>
<dbReference type="RefSeq" id="WP_281734944.1">
    <property type="nucleotide sequence ID" value="NZ_JAKETQ010000001.1"/>
</dbReference>
<gene>
    <name evidence="4" type="ORF">ML536_03215</name>
</gene>
<evidence type="ECO:0000256" key="2">
    <source>
        <dbReference type="ARBA" id="ARBA00022679"/>
    </source>
</evidence>
<protein>
    <submittedName>
        <fullName evidence="4">Glycosyltransferase family 4 protein</fullName>
    </submittedName>
</protein>
<dbReference type="PANTHER" id="PTHR12526:SF510">
    <property type="entry name" value="D-INOSITOL 3-PHOSPHATE GLYCOSYLTRANSFERASE"/>
    <property type="match status" value="1"/>
</dbReference>
<dbReference type="SUPFAM" id="SSF53756">
    <property type="entry name" value="UDP-Glycosyltransferase/glycogen phosphorylase"/>
    <property type="match status" value="1"/>
</dbReference>
<reference evidence="4" key="1">
    <citation type="submission" date="2022-03" db="EMBL/GenBank/DDBJ databases">
        <title>The complete genome sequence of a Methyloterrigena soli.</title>
        <authorList>
            <person name="Zi Z."/>
        </authorList>
    </citation>
    <scope>NUCLEOTIDE SEQUENCE</scope>
    <source>
        <strain evidence="4">M48</strain>
    </source>
</reference>
<dbReference type="EMBL" id="JALAZD010000001">
    <property type="protein sequence ID" value="MCI0125832.1"/>
    <property type="molecule type" value="Genomic_DNA"/>
</dbReference>
<dbReference type="AlphaFoldDB" id="A0AA41UA97"/>
<evidence type="ECO:0000256" key="1">
    <source>
        <dbReference type="ARBA" id="ARBA00022676"/>
    </source>
</evidence>
<dbReference type="InterPro" id="IPR001296">
    <property type="entry name" value="Glyco_trans_1"/>
</dbReference>
<evidence type="ECO:0000313" key="5">
    <source>
        <dbReference type="Proteomes" id="UP001156140"/>
    </source>
</evidence>
<keyword evidence="5" id="KW-1185">Reference proteome</keyword>
<evidence type="ECO:0000259" key="3">
    <source>
        <dbReference type="Pfam" id="PF00534"/>
    </source>
</evidence>
<proteinExistence type="predicted"/>
<accession>A0AA41UA97</accession>
<dbReference type="Pfam" id="PF00534">
    <property type="entry name" value="Glycos_transf_1"/>
    <property type="match status" value="1"/>
</dbReference>
<feature type="domain" description="Glycosyl transferase family 1" evidence="3">
    <location>
        <begin position="183"/>
        <end position="333"/>
    </location>
</feature>
<dbReference type="PANTHER" id="PTHR12526">
    <property type="entry name" value="GLYCOSYLTRANSFERASE"/>
    <property type="match status" value="1"/>
</dbReference>
<comment type="caution">
    <text evidence="4">The sequence shown here is derived from an EMBL/GenBank/DDBJ whole genome shotgun (WGS) entry which is preliminary data.</text>
</comment>
<dbReference type="CDD" id="cd03801">
    <property type="entry name" value="GT4_PimA-like"/>
    <property type="match status" value="1"/>
</dbReference>
<keyword evidence="2" id="KW-0808">Transferase</keyword>
<name>A0AA41UA97_9HYPH</name>
<sequence length="379" mass="40795">MRAPRAIVIASPGGIARGGGMGSVTRAMHGWLVENAPQTRVFVIDPHGGGSALVWPLRLLLTMLQLVWLRVFRGAEILHLQISEGGSFLRKGLLLRLGKLLGMRVVLHHHGARLRPFLVSARGVRRVFIQRTIRLADINLVLGEGVKRLLAEHGGLRGERGIVLCNACPDPGYGRALEDGTHFLLPAVLSPRKGIDDFLKAIALLVARGHDVTATLAGGGDVARYSALAETLGLKGRVRFAGWLPPASIFELHGRSRALVLPSFDEGMPMAIIEALATGLPVIATPVGTIPEILRHGETALLVPPGDSIELAGAMERIAGDDMLAARLSLEGRQLYERSFGLNLYMRRLLALYAGAPLRQPAGQHQIGDYRGAAAPERR</sequence>
<keyword evidence="1" id="KW-0328">Glycosyltransferase</keyword>